<evidence type="ECO:0000313" key="3">
    <source>
        <dbReference type="EMBL" id="MEE4544308.1"/>
    </source>
</evidence>
<accession>A0ABU7PER0</accession>
<dbReference type="RefSeq" id="WP_330797303.1">
    <property type="nucleotide sequence ID" value="NZ_JAZEWV010000016.1"/>
</dbReference>
<dbReference type="Proteomes" id="UP001344658">
    <property type="component" value="Unassembled WGS sequence"/>
</dbReference>
<evidence type="ECO:0000313" key="4">
    <source>
        <dbReference type="Proteomes" id="UP001344658"/>
    </source>
</evidence>
<gene>
    <name evidence="3" type="ORF">V2S66_20295</name>
</gene>
<sequence>MYGPGTAPPPAPSRALVIGLRVLFTVLPLVTLGVAAWGSVLRLALMRRRTLDWALLPVVAVLGIGGFILIGVSDEDSPQSNVGAAGIFVCMLAVPVYFLVADILWSSSEAKGAAPAGSYGRPLPPHPYAAGTLHGAARGPIPGGPATPSAPGMTGTPGQPPYGYGPQAQHAPHTPHPAATPATPAPQATPARLNQVRAELDELSDYLRKEEGR</sequence>
<dbReference type="EMBL" id="JAZEWV010000016">
    <property type="protein sequence ID" value="MEE4544308.1"/>
    <property type="molecule type" value="Genomic_DNA"/>
</dbReference>
<evidence type="ECO:0008006" key="5">
    <source>
        <dbReference type="Google" id="ProtNLM"/>
    </source>
</evidence>
<feature type="transmembrane region" description="Helical" evidence="2">
    <location>
        <begin position="53"/>
        <end position="72"/>
    </location>
</feature>
<feature type="transmembrane region" description="Helical" evidence="2">
    <location>
        <begin position="84"/>
        <end position="105"/>
    </location>
</feature>
<keyword evidence="2" id="KW-1133">Transmembrane helix</keyword>
<feature type="compositionally biased region" description="Low complexity" evidence="1">
    <location>
        <begin position="135"/>
        <end position="191"/>
    </location>
</feature>
<keyword evidence="2" id="KW-0472">Membrane</keyword>
<evidence type="ECO:0000256" key="2">
    <source>
        <dbReference type="SAM" id="Phobius"/>
    </source>
</evidence>
<protein>
    <recommendedName>
        <fullName evidence="5">Integral membrane protein</fullName>
    </recommendedName>
</protein>
<proteinExistence type="predicted"/>
<evidence type="ECO:0000256" key="1">
    <source>
        <dbReference type="SAM" id="MobiDB-lite"/>
    </source>
</evidence>
<feature type="transmembrane region" description="Helical" evidence="2">
    <location>
        <begin position="20"/>
        <end position="41"/>
    </location>
</feature>
<keyword evidence="4" id="KW-1185">Reference proteome</keyword>
<name>A0ABU7PER0_9ACTN</name>
<reference evidence="3 4" key="1">
    <citation type="submission" date="2023-12" db="EMBL/GenBank/DDBJ databases">
        <title>Streptomyces sp. V4-01.</title>
        <authorList>
            <person name="Somphong A."/>
            <person name="Phongsopitanun W."/>
        </authorList>
    </citation>
    <scope>NUCLEOTIDE SEQUENCE [LARGE SCALE GENOMIC DNA]</scope>
    <source>
        <strain evidence="3 4">V4-01</strain>
    </source>
</reference>
<comment type="caution">
    <text evidence="3">The sequence shown here is derived from an EMBL/GenBank/DDBJ whole genome shotgun (WGS) entry which is preliminary data.</text>
</comment>
<organism evidence="3 4">
    <name type="scientific">Actinacidiphila polyblastidii</name>
    <dbReference type="NCBI Taxonomy" id="3110430"/>
    <lineage>
        <taxon>Bacteria</taxon>
        <taxon>Bacillati</taxon>
        <taxon>Actinomycetota</taxon>
        <taxon>Actinomycetes</taxon>
        <taxon>Kitasatosporales</taxon>
        <taxon>Streptomycetaceae</taxon>
        <taxon>Actinacidiphila</taxon>
    </lineage>
</organism>
<keyword evidence="2" id="KW-0812">Transmembrane</keyword>
<feature type="region of interest" description="Disordered" evidence="1">
    <location>
        <begin position="129"/>
        <end position="193"/>
    </location>
</feature>